<proteinExistence type="predicted"/>
<feature type="domain" description="Restriction endonuclease type IV Mrr" evidence="1">
    <location>
        <begin position="203"/>
        <end position="305"/>
    </location>
</feature>
<dbReference type="EMBL" id="DSUT01000024">
    <property type="protein sequence ID" value="HGK27598.1"/>
    <property type="molecule type" value="Genomic_DNA"/>
</dbReference>
<sequence length="314" mass="35398">MLSDPKVLRLLELLVERKVSALEPAFAPRRDTWVSYPFAEAELGADPAYVTQLLEDLHRLGYLDRQFAERVVFCPACNSQDLKLVASCPKCGSQHLTRLTVLRHKNCGYLAPESEFQRGGERVCPKCRVELALVGADYERLGGRHRCASCGELVEAPVERWHCRACRRAYDKGDVREQVMYSYLLNKAQLARLRAERIPKARVREFLTREGYEVQESVRQVGRSGAEHEVDMLAVKRTGPLEHRVVVGFASGEEAVDSEEVVKLYAKAYDVNAQDTILVASPRLSAEAGQFAAHYHIRVYNAEDLDRPDSPAAR</sequence>
<dbReference type="InterPro" id="IPR011335">
    <property type="entry name" value="Restrct_endonuc-II-like"/>
</dbReference>
<dbReference type="Pfam" id="PF04471">
    <property type="entry name" value="Mrr_cat"/>
    <property type="match status" value="1"/>
</dbReference>
<evidence type="ECO:0000259" key="2">
    <source>
        <dbReference type="Pfam" id="PF18551"/>
    </source>
</evidence>
<dbReference type="SUPFAM" id="SSF52980">
    <property type="entry name" value="Restriction endonuclease-like"/>
    <property type="match status" value="1"/>
</dbReference>
<dbReference type="GO" id="GO:0009307">
    <property type="term" value="P:DNA restriction-modification system"/>
    <property type="evidence" value="ECO:0007669"/>
    <property type="project" value="InterPro"/>
</dbReference>
<protein>
    <recommendedName>
        <fullName evidence="4">Thaumarchaeal output domain-containing protein</fullName>
    </recommendedName>
</protein>
<dbReference type="Gene3D" id="3.40.1350.10">
    <property type="match status" value="1"/>
</dbReference>
<evidence type="ECO:0000259" key="1">
    <source>
        <dbReference type="Pfam" id="PF04471"/>
    </source>
</evidence>
<gene>
    <name evidence="3" type="ORF">ENS41_01405</name>
</gene>
<organism evidence="3">
    <name type="scientific">candidate division WOR-3 bacterium</name>
    <dbReference type="NCBI Taxonomy" id="2052148"/>
    <lineage>
        <taxon>Bacteria</taxon>
        <taxon>Bacteria division WOR-3</taxon>
    </lineage>
</organism>
<evidence type="ECO:0000313" key="3">
    <source>
        <dbReference type="EMBL" id="HGK27598.1"/>
    </source>
</evidence>
<dbReference type="InterPro" id="IPR011856">
    <property type="entry name" value="tRNA_endonuc-like_dom_sf"/>
</dbReference>
<feature type="domain" description="Thaumarchaeal output" evidence="2">
    <location>
        <begin position="8"/>
        <end position="184"/>
    </location>
</feature>
<dbReference type="InterPro" id="IPR007560">
    <property type="entry name" value="Restrct_endonuc_IV_Mrr"/>
</dbReference>
<dbReference type="GO" id="GO:0003677">
    <property type="term" value="F:DNA binding"/>
    <property type="evidence" value="ECO:0007669"/>
    <property type="project" value="InterPro"/>
</dbReference>
<dbReference type="Pfam" id="PF18551">
    <property type="entry name" value="TackOD1"/>
    <property type="match status" value="1"/>
</dbReference>
<dbReference type="AlphaFoldDB" id="A0A7C4GFM1"/>
<reference evidence="3" key="1">
    <citation type="journal article" date="2020" name="mSystems">
        <title>Genome- and Community-Level Interaction Insights into Carbon Utilization and Element Cycling Functions of Hydrothermarchaeota in Hydrothermal Sediment.</title>
        <authorList>
            <person name="Zhou Z."/>
            <person name="Liu Y."/>
            <person name="Xu W."/>
            <person name="Pan J."/>
            <person name="Luo Z.H."/>
            <person name="Li M."/>
        </authorList>
    </citation>
    <scope>NUCLEOTIDE SEQUENCE [LARGE SCALE GENOMIC DNA]</scope>
    <source>
        <strain evidence="3">SpSt-488</strain>
    </source>
</reference>
<comment type="caution">
    <text evidence="3">The sequence shown here is derived from an EMBL/GenBank/DDBJ whole genome shotgun (WGS) entry which is preliminary data.</text>
</comment>
<dbReference type="InterPro" id="IPR040572">
    <property type="entry name" value="TackOD1"/>
</dbReference>
<name>A0A7C4GFM1_UNCW3</name>
<evidence type="ECO:0008006" key="4">
    <source>
        <dbReference type="Google" id="ProtNLM"/>
    </source>
</evidence>
<dbReference type="GO" id="GO:0004519">
    <property type="term" value="F:endonuclease activity"/>
    <property type="evidence" value="ECO:0007669"/>
    <property type="project" value="InterPro"/>
</dbReference>
<accession>A0A7C4GFM1</accession>